<organism evidence="3 4">
    <name type="scientific">Blastomyces silverae</name>
    <dbReference type="NCBI Taxonomy" id="2060906"/>
    <lineage>
        <taxon>Eukaryota</taxon>
        <taxon>Fungi</taxon>
        <taxon>Dikarya</taxon>
        <taxon>Ascomycota</taxon>
        <taxon>Pezizomycotina</taxon>
        <taxon>Eurotiomycetes</taxon>
        <taxon>Eurotiomycetidae</taxon>
        <taxon>Onygenales</taxon>
        <taxon>Ajellomycetaceae</taxon>
        <taxon>Blastomyces</taxon>
    </lineage>
</organism>
<proteinExistence type="predicted"/>
<dbReference type="Proteomes" id="UP000053573">
    <property type="component" value="Unassembled WGS sequence"/>
</dbReference>
<evidence type="ECO:0000256" key="1">
    <source>
        <dbReference type="SAM" id="MobiDB-lite"/>
    </source>
</evidence>
<sequence length="755" mass="84228">MWSSCYKSRKATSGETQPLLPQNHDFDEDTALQRQLHEKLRTYQMLRAVRSGYMPSTAQVVSHLRLLLVSSLLNPEPLAVGNTSRGLIKDVKFCIRLLVNLLQEKNGDDQLQNAIWQLSKSAVEVDTASLASRGAVAKAQADTTAARESIRTVTGLLLTNSDFRRLVDDLATIGRMIFADTASALSSAAADVAEAVEPSDRERANLQPSNSEGNRAPSSGDLSHDLDQVSGSAREAVAQTRQAAAQSTEENVFGHYKSTLLYRVKKTVQNLRKRDDYTTSVSNITKLIKQYGIIYSRAVGETANAAVEEVEANSDLKQAVQNLWDLVGSFGDRKEWQLVERKFHQVVKHSESDPEFESLLKEIGNSIQGLFTDPSFFDSADETVELLKQKSRDIGPDTALRQDIDAFLQQLRRALSSVLQDNAVAKLLAVTKKLGGDLSQAFHDKAPAVSEDALNVFLPTLIRSIQHIPIPRLEVSVPELDLLLENVVLEPGNTFRSSSFFPWKVLVTTRNDLEIRKAHSKAAHTTVKNVVTITMNGLNMCAKDFGYWIRVHSPPYLSSFGDEGIASFALDERGIDISIDLEIGRDRIERLVSLLAVRVHIHKLDYTVRKSTWSFMWWVLKPFLKHMIRRVLEKKIAEKIVAAAHILNRELVFARERLRATRICSPHSLATFVRAILTSLSPKMDPDVNTRVGLDAHRQGIFKDVYTPASVMKIWKVEGQRAGEAVEEGDQSGGVHMTWRNDVFDVVASSSRTFH</sequence>
<dbReference type="OrthoDB" id="5407957at2759"/>
<dbReference type="PANTHER" id="PTHR31138:SF4">
    <property type="entry name" value="DUF5923 DOMAIN-CONTAINING PROTEIN"/>
    <property type="match status" value="1"/>
</dbReference>
<evidence type="ECO:0000313" key="3">
    <source>
        <dbReference type="EMBL" id="KLJ06069.1"/>
    </source>
</evidence>
<dbReference type="InterPro" id="IPR045967">
    <property type="entry name" value="HAM1-like_N"/>
</dbReference>
<dbReference type="EMBL" id="LDEV01003300">
    <property type="protein sequence ID" value="KLJ06069.1"/>
    <property type="molecule type" value="Genomic_DNA"/>
</dbReference>
<dbReference type="Pfam" id="PF19343">
    <property type="entry name" value="HAM1_N"/>
    <property type="match status" value="1"/>
</dbReference>
<keyword evidence="4" id="KW-1185">Reference proteome</keyword>
<dbReference type="InterPro" id="IPR017943">
    <property type="entry name" value="Bactericidal_perm-incr_a/b_dom"/>
</dbReference>
<dbReference type="STRING" id="2060906.A0A0H1B3Q6"/>
<evidence type="ECO:0000259" key="2">
    <source>
        <dbReference type="Pfam" id="PF19343"/>
    </source>
</evidence>
<gene>
    <name evidence="3" type="ORF">EMPG_10513</name>
</gene>
<dbReference type="Gene3D" id="3.15.10.10">
    <property type="entry name" value="Bactericidal permeability-increasing protein, domain 1"/>
    <property type="match status" value="1"/>
</dbReference>
<dbReference type="SUPFAM" id="SSF55394">
    <property type="entry name" value="Bactericidal permeability-increasing protein, BPI"/>
    <property type="match status" value="1"/>
</dbReference>
<dbReference type="PANTHER" id="PTHR31138">
    <property type="entry name" value="CHROMOSOME 19, WHOLE GENOME SHOTGUN SEQUENCE"/>
    <property type="match status" value="1"/>
</dbReference>
<name>A0A0H1B3Q6_9EURO</name>
<dbReference type="GO" id="GO:0008289">
    <property type="term" value="F:lipid binding"/>
    <property type="evidence" value="ECO:0007669"/>
    <property type="project" value="InterPro"/>
</dbReference>
<feature type="compositionally biased region" description="Polar residues" evidence="1">
    <location>
        <begin position="206"/>
        <end position="221"/>
    </location>
</feature>
<reference evidence="4" key="1">
    <citation type="journal article" date="2015" name="PLoS Genet.">
        <title>The dynamic genome and transcriptome of the human fungal pathogen Blastomyces and close relative Emmonsia.</title>
        <authorList>
            <person name="Munoz J.F."/>
            <person name="Gauthier G.M."/>
            <person name="Desjardins C.A."/>
            <person name="Gallo J.E."/>
            <person name="Holder J."/>
            <person name="Sullivan T.D."/>
            <person name="Marty A.J."/>
            <person name="Carmen J.C."/>
            <person name="Chen Z."/>
            <person name="Ding L."/>
            <person name="Gujja S."/>
            <person name="Magrini V."/>
            <person name="Misas E."/>
            <person name="Mitreva M."/>
            <person name="Priest M."/>
            <person name="Saif S."/>
            <person name="Whiston E.A."/>
            <person name="Young S."/>
            <person name="Zeng Q."/>
            <person name="Goldman W.E."/>
            <person name="Mardis E.R."/>
            <person name="Taylor J.W."/>
            <person name="McEwen J.G."/>
            <person name="Clay O.K."/>
            <person name="Klein B.S."/>
            <person name="Cuomo C.A."/>
        </authorList>
    </citation>
    <scope>NUCLEOTIDE SEQUENCE [LARGE SCALE GENOMIC DNA]</scope>
    <source>
        <strain evidence="4">UAMH 139</strain>
    </source>
</reference>
<feature type="region of interest" description="Disordered" evidence="1">
    <location>
        <begin position="196"/>
        <end position="244"/>
    </location>
</feature>
<accession>A0A0H1B3Q6</accession>
<feature type="domain" description="HAM1-like N-terminal" evidence="2">
    <location>
        <begin position="220"/>
        <end position="582"/>
    </location>
</feature>
<feature type="compositionally biased region" description="Polar residues" evidence="1">
    <location>
        <begin position="1"/>
        <end position="20"/>
    </location>
</feature>
<protein>
    <recommendedName>
        <fullName evidence="2">HAM1-like N-terminal domain-containing protein</fullName>
    </recommendedName>
</protein>
<comment type="caution">
    <text evidence="3">The sequence shown here is derived from an EMBL/GenBank/DDBJ whole genome shotgun (WGS) entry which is preliminary data.</text>
</comment>
<dbReference type="AlphaFoldDB" id="A0A0H1B3Q6"/>
<evidence type="ECO:0000313" key="4">
    <source>
        <dbReference type="Proteomes" id="UP000053573"/>
    </source>
</evidence>
<feature type="region of interest" description="Disordered" evidence="1">
    <location>
        <begin position="1"/>
        <end position="24"/>
    </location>
</feature>